<keyword evidence="5" id="KW-1185">Reference proteome</keyword>
<evidence type="ECO:0000256" key="2">
    <source>
        <dbReference type="ARBA" id="ARBA00023002"/>
    </source>
</evidence>
<dbReference type="AlphaFoldDB" id="A0A067SDT8"/>
<dbReference type="PANTHER" id="PTHR33365:SF11">
    <property type="entry name" value="TAT PATHWAY SIGNAL SEQUENCE"/>
    <property type="match status" value="1"/>
</dbReference>
<dbReference type="STRING" id="685588.A0A067SDT8"/>
<organism evidence="4 5">
    <name type="scientific">Galerina marginata (strain CBS 339.88)</name>
    <dbReference type="NCBI Taxonomy" id="685588"/>
    <lineage>
        <taxon>Eukaryota</taxon>
        <taxon>Fungi</taxon>
        <taxon>Dikarya</taxon>
        <taxon>Basidiomycota</taxon>
        <taxon>Agaricomycotina</taxon>
        <taxon>Agaricomycetes</taxon>
        <taxon>Agaricomycetidae</taxon>
        <taxon>Agaricales</taxon>
        <taxon>Agaricineae</taxon>
        <taxon>Strophariaceae</taxon>
        <taxon>Galerina</taxon>
    </lineage>
</organism>
<dbReference type="PANTHER" id="PTHR33365">
    <property type="entry name" value="YALI0B05434P"/>
    <property type="match status" value="1"/>
</dbReference>
<dbReference type="GO" id="GO:0043386">
    <property type="term" value="P:mycotoxin biosynthetic process"/>
    <property type="evidence" value="ECO:0007669"/>
    <property type="project" value="InterPro"/>
</dbReference>
<dbReference type="Pfam" id="PF11807">
    <property type="entry name" value="UstYa"/>
    <property type="match status" value="1"/>
</dbReference>
<gene>
    <name evidence="4" type="ORF">GALMADRAFT_77813</name>
</gene>
<comment type="similarity">
    <text evidence="3">Belongs to the ustYa family.</text>
</comment>
<dbReference type="Proteomes" id="UP000027222">
    <property type="component" value="Unassembled WGS sequence"/>
</dbReference>
<dbReference type="OrthoDB" id="3687641at2759"/>
<dbReference type="InterPro" id="IPR021765">
    <property type="entry name" value="UstYa-like"/>
</dbReference>
<dbReference type="GO" id="GO:0016491">
    <property type="term" value="F:oxidoreductase activity"/>
    <property type="evidence" value="ECO:0007669"/>
    <property type="project" value="UniProtKB-KW"/>
</dbReference>
<evidence type="ECO:0000313" key="4">
    <source>
        <dbReference type="EMBL" id="KDR69100.1"/>
    </source>
</evidence>
<protein>
    <submittedName>
        <fullName evidence="4">Uncharacterized protein</fullName>
    </submittedName>
</protein>
<dbReference type="EMBL" id="KL142404">
    <property type="protein sequence ID" value="KDR69100.1"/>
    <property type="molecule type" value="Genomic_DNA"/>
</dbReference>
<reference evidence="5" key="1">
    <citation type="journal article" date="2014" name="Proc. Natl. Acad. Sci. U.S.A.">
        <title>Extensive sampling of basidiomycete genomes demonstrates inadequacy of the white-rot/brown-rot paradigm for wood decay fungi.</title>
        <authorList>
            <person name="Riley R."/>
            <person name="Salamov A.A."/>
            <person name="Brown D.W."/>
            <person name="Nagy L.G."/>
            <person name="Floudas D."/>
            <person name="Held B.W."/>
            <person name="Levasseur A."/>
            <person name="Lombard V."/>
            <person name="Morin E."/>
            <person name="Otillar R."/>
            <person name="Lindquist E.A."/>
            <person name="Sun H."/>
            <person name="LaButti K.M."/>
            <person name="Schmutz J."/>
            <person name="Jabbour D."/>
            <person name="Luo H."/>
            <person name="Baker S.E."/>
            <person name="Pisabarro A.G."/>
            <person name="Walton J.D."/>
            <person name="Blanchette R.A."/>
            <person name="Henrissat B."/>
            <person name="Martin F."/>
            <person name="Cullen D."/>
            <person name="Hibbett D.S."/>
            <person name="Grigoriev I.V."/>
        </authorList>
    </citation>
    <scope>NUCLEOTIDE SEQUENCE [LARGE SCALE GENOMIC DNA]</scope>
    <source>
        <strain evidence="5">CBS 339.88</strain>
    </source>
</reference>
<dbReference type="HOGENOM" id="CLU_042941_8_0_1"/>
<accession>A0A067SDT8</accession>
<sequence length="180" mass="20916">AFVNNDFPNAPLLDIQNVLIHVEDSVHYGLQEVEAKDEWNALEVIGFGSVTYGPSYRPFYLPMFHELHCLMSIRKNIVDGGSYERNKGHARHCFDYLRQWILCQSDLTLETGDFMKRNFTREKLGATHVCKDWNDIYVQTTNKWVDWVTFWAAESKRYGQKINRNTEPLSNTSSSNTSSK</sequence>
<evidence type="ECO:0000256" key="3">
    <source>
        <dbReference type="ARBA" id="ARBA00035112"/>
    </source>
</evidence>
<comment type="pathway">
    <text evidence="1">Mycotoxin biosynthesis.</text>
</comment>
<keyword evidence="2" id="KW-0560">Oxidoreductase</keyword>
<feature type="non-terminal residue" evidence="4">
    <location>
        <position position="1"/>
    </location>
</feature>
<proteinExistence type="inferred from homology"/>
<evidence type="ECO:0000313" key="5">
    <source>
        <dbReference type="Proteomes" id="UP000027222"/>
    </source>
</evidence>
<name>A0A067SDT8_GALM3</name>
<evidence type="ECO:0000256" key="1">
    <source>
        <dbReference type="ARBA" id="ARBA00004685"/>
    </source>
</evidence>